<sequence>MKLKQWPPLNVLRGFEAAARLGSFHRAAEELHLTQSAISQQIRSLEEMLGQPLFLRQGRGVILTDAGADLQATTCEVLQQLVAGLKRLDQYQKPNQVILHTSQELARYWLVPRLPALRQCHPEIDLWLVTGSEPPDMQGDTIDLALHANLKAQADCDLYSLYQDWLLPVAAPAIAHRSPEERLTLHGEREMDWQRWLLQGGDGLGLREEGFNFSDPGLLLEAAIGGVGVALACELLARPALEEGRLLPLSAHRVKGPRWDLLIHRESREIPHCRTLLTWLRQAF</sequence>
<dbReference type="PRINTS" id="PR00039">
    <property type="entry name" value="HTHLYSR"/>
</dbReference>
<dbReference type="SUPFAM" id="SSF46785">
    <property type="entry name" value="Winged helix' DNA-binding domain"/>
    <property type="match status" value="1"/>
</dbReference>
<dbReference type="Proteomes" id="UP000058114">
    <property type="component" value="Chromosome"/>
</dbReference>
<keyword evidence="3" id="KW-0238">DNA-binding</keyword>
<dbReference type="PATRIC" id="fig|652.5.peg.491"/>
<dbReference type="InterPro" id="IPR005119">
    <property type="entry name" value="LysR_subst-bd"/>
</dbReference>
<dbReference type="InterPro" id="IPR036388">
    <property type="entry name" value="WH-like_DNA-bd_sf"/>
</dbReference>
<evidence type="ECO:0000256" key="4">
    <source>
        <dbReference type="ARBA" id="ARBA00023163"/>
    </source>
</evidence>
<dbReference type="Gene3D" id="1.10.10.10">
    <property type="entry name" value="Winged helix-like DNA-binding domain superfamily/Winged helix DNA-binding domain"/>
    <property type="match status" value="1"/>
</dbReference>
<dbReference type="PANTHER" id="PTHR30537:SF79">
    <property type="entry name" value="TRANSCRIPTIONAL REGULATOR-RELATED"/>
    <property type="match status" value="1"/>
</dbReference>
<keyword evidence="2" id="KW-0805">Transcription regulation</keyword>
<evidence type="ECO:0000256" key="3">
    <source>
        <dbReference type="ARBA" id="ARBA00023125"/>
    </source>
</evidence>
<feature type="domain" description="HTH lysR-type" evidence="5">
    <location>
        <begin position="7"/>
        <end position="64"/>
    </location>
</feature>
<protein>
    <submittedName>
        <fullName evidence="6">Regulatory protein LysR</fullName>
    </submittedName>
</protein>
<accession>A0A0S2SDY8</accession>
<comment type="similarity">
    <text evidence="1">Belongs to the LysR transcriptional regulatory family.</text>
</comment>
<reference evidence="6 7" key="2">
    <citation type="journal article" date="2016" name="Genome Announc.">
        <title>Complete Genome Sequence of the Highly Virulent Aeromonas schubertii Strain WL1483, Isolated from Diseased Snakehead Fish (Channa argus) in China.</title>
        <authorList>
            <person name="Liu L."/>
            <person name="Li N."/>
            <person name="Zhang D."/>
            <person name="Fu X."/>
            <person name="Shi C."/>
            <person name="Lin Q."/>
            <person name="Hao G."/>
        </authorList>
    </citation>
    <scope>NUCLEOTIDE SEQUENCE [LARGE SCALE GENOMIC DNA]</scope>
    <source>
        <strain evidence="6 7">WL1483</strain>
    </source>
</reference>
<dbReference type="FunFam" id="1.10.10.10:FF:000038">
    <property type="entry name" value="Glycine cleavage system transcriptional activator"/>
    <property type="match status" value="1"/>
</dbReference>
<dbReference type="PROSITE" id="PS50931">
    <property type="entry name" value="HTH_LYSR"/>
    <property type="match status" value="1"/>
</dbReference>
<evidence type="ECO:0000313" key="7">
    <source>
        <dbReference type="Proteomes" id="UP000058114"/>
    </source>
</evidence>
<evidence type="ECO:0000259" key="5">
    <source>
        <dbReference type="PROSITE" id="PS50931"/>
    </source>
</evidence>
<name>A0A0S2SDY8_9GAMM</name>
<dbReference type="RefSeq" id="WP_060583854.1">
    <property type="nucleotide sequence ID" value="NZ_CP013067.1"/>
</dbReference>
<proteinExistence type="inferred from homology"/>
<dbReference type="GO" id="GO:0043565">
    <property type="term" value="F:sequence-specific DNA binding"/>
    <property type="evidence" value="ECO:0007669"/>
    <property type="project" value="TreeGrafter"/>
</dbReference>
<dbReference type="KEGG" id="asr:WL1483_452"/>
<dbReference type="GO" id="GO:0003700">
    <property type="term" value="F:DNA-binding transcription factor activity"/>
    <property type="evidence" value="ECO:0007669"/>
    <property type="project" value="InterPro"/>
</dbReference>
<organism evidence="6 7">
    <name type="scientific">Aeromonas schubertii</name>
    <dbReference type="NCBI Taxonomy" id="652"/>
    <lineage>
        <taxon>Bacteria</taxon>
        <taxon>Pseudomonadati</taxon>
        <taxon>Pseudomonadota</taxon>
        <taxon>Gammaproteobacteria</taxon>
        <taxon>Aeromonadales</taxon>
        <taxon>Aeromonadaceae</taxon>
        <taxon>Aeromonas</taxon>
    </lineage>
</organism>
<dbReference type="EMBL" id="CP013067">
    <property type="protein sequence ID" value="ALP39871.1"/>
    <property type="molecule type" value="Genomic_DNA"/>
</dbReference>
<dbReference type="Gene3D" id="3.40.190.10">
    <property type="entry name" value="Periplasmic binding protein-like II"/>
    <property type="match status" value="2"/>
</dbReference>
<dbReference type="InterPro" id="IPR036390">
    <property type="entry name" value="WH_DNA-bd_sf"/>
</dbReference>
<gene>
    <name evidence="6" type="ORF">WL1483_452</name>
</gene>
<dbReference type="InterPro" id="IPR058163">
    <property type="entry name" value="LysR-type_TF_proteobact-type"/>
</dbReference>
<dbReference type="SUPFAM" id="SSF53850">
    <property type="entry name" value="Periplasmic binding protein-like II"/>
    <property type="match status" value="1"/>
</dbReference>
<evidence type="ECO:0000256" key="2">
    <source>
        <dbReference type="ARBA" id="ARBA00023015"/>
    </source>
</evidence>
<dbReference type="InterPro" id="IPR000847">
    <property type="entry name" value="LysR_HTH_N"/>
</dbReference>
<reference evidence="7" key="1">
    <citation type="submission" date="2015-10" db="EMBL/GenBank/DDBJ databases">
        <title>Complete Genome Sequence of Aeromonas schubertii strain WL1483.</title>
        <authorList>
            <person name="Liu L."/>
        </authorList>
    </citation>
    <scope>NUCLEOTIDE SEQUENCE [LARGE SCALE GENOMIC DNA]</scope>
    <source>
        <strain evidence="7">WL1483</strain>
    </source>
</reference>
<evidence type="ECO:0000256" key="1">
    <source>
        <dbReference type="ARBA" id="ARBA00009437"/>
    </source>
</evidence>
<dbReference type="AlphaFoldDB" id="A0A0S2SDY8"/>
<keyword evidence="4" id="KW-0804">Transcription</keyword>
<dbReference type="PANTHER" id="PTHR30537">
    <property type="entry name" value="HTH-TYPE TRANSCRIPTIONAL REGULATOR"/>
    <property type="match status" value="1"/>
</dbReference>
<dbReference type="Pfam" id="PF03466">
    <property type="entry name" value="LysR_substrate"/>
    <property type="match status" value="1"/>
</dbReference>
<evidence type="ECO:0000313" key="6">
    <source>
        <dbReference type="EMBL" id="ALP39871.1"/>
    </source>
</evidence>
<dbReference type="Pfam" id="PF00126">
    <property type="entry name" value="HTH_1"/>
    <property type="match status" value="1"/>
</dbReference>
<dbReference type="GO" id="GO:0006351">
    <property type="term" value="P:DNA-templated transcription"/>
    <property type="evidence" value="ECO:0007669"/>
    <property type="project" value="TreeGrafter"/>
</dbReference>